<dbReference type="AlphaFoldDB" id="A0A178Y050"/>
<reference evidence="2 3" key="1">
    <citation type="journal article" date="2016" name="Int. J. Syst. Evol. Microbiol.">
        <title>Ensifer glycinis sp. nov., an novel rhizobial species associated with Glycine spp.</title>
        <authorList>
            <person name="Yan H."/>
            <person name="Yan J."/>
            <person name="Sui X.H."/>
            <person name="Wang E.T."/>
            <person name="Chen W.X."/>
            <person name="Zhang X.X."/>
            <person name="Chen W.F."/>
        </authorList>
    </citation>
    <scope>NUCLEOTIDE SEQUENCE [LARGE SCALE GENOMIC DNA]</scope>
    <source>
        <strain evidence="2 3">CCBAU 23380</strain>
    </source>
</reference>
<accession>A0A178Y050</accession>
<dbReference type="Proteomes" id="UP000094025">
    <property type="component" value="Unassembled WGS sequence"/>
</dbReference>
<name>A0A178Y050_9HYPH</name>
<evidence type="ECO:0000256" key="1">
    <source>
        <dbReference type="SAM" id="MobiDB-lite"/>
    </source>
</evidence>
<evidence type="ECO:0000313" key="3">
    <source>
        <dbReference type="Proteomes" id="UP000094025"/>
    </source>
</evidence>
<keyword evidence="3" id="KW-1185">Reference proteome</keyword>
<evidence type="ECO:0000313" key="2">
    <source>
        <dbReference type="EMBL" id="OAP40373.1"/>
    </source>
</evidence>
<feature type="region of interest" description="Disordered" evidence="1">
    <location>
        <begin position="67"/>
        <end position="88"/>
    </location>
</feature>
<comment type="caution">
    <text evidence="2">The sequence shown here is derived from an EMBL/GenBank/DDBJ whole genome shotgun (WGS) entry which is preliminary data.</text>
</comment>
<organism evidence="2 3">
    <name type="scientific">Sinorhizobium glycinis</name>
    <dbReference type="NCBI Taxonomy" id="1472378"/>
    <lineage>
        <taxon>Bacteria</taxon>
        <taxon>Pseudomonadati</taxon>
        <taxon>Pseudomonadota</taxon>
        <taxon>Alphaproteobacteria</taxon>
        <taxon>Hyphomicrobiales</taxon>
        <taxon>Rhizobiaceae</taxon>
        <taxon>Sinorhizobium/Ensifer group</taxon>
        <taxon>Sinorhizobium</taxon>
    </lineage>
</organism>
<gene>
    <name evidence="2" type="ORF">AU381_00145</name>
</gene>
<sequence length="148" mass="15841">MELGEPVSLRVRSAPLVPSPADAVGHCEDEKPLSFVACTDFCRREQSSLSLEAQAVKVSPDTFRTARRQHPTDVLDEDEPGARLDDDAAGVGPKVTLVFFPEALSGKAVRLARDAANEAVHCATPCAAVEGSGIAPNRCWSQEARFHS</sequence>
<dbReference type="EMBL" id="LPUX01000053">
    <property type="protein sequence ID" value="OAP40373.1"/>
    <property type="molecule type" value="Genomic_DNA"/>
</dbReference>
<proteinExistence type="predicted"/>
<dbReference type="AntiFam" id="ANF00163">
    <property type="entry name" value="Shadow ORF (opposite pspPIM)"/>
</dbReference>
<dbReference type="STRING" id="1472378.AU381_00145"/>
<protein>
    <submittedName>
        <fullName evidence="2">Uncharacterized protein</fullName>
    </submittedName>
</protein>